<sequence>MPLTSLVARNPPRACAALAPAFSTLHAPHYAPCTLPLRCLGLHRADLMYSAMYHGHRKASALHKRRGGNVTARHQRTPIDKLMDDEVPLQQLPLSGKTGIDLT</sequence>
<protein>
    <submittedName>
        <fullName evidence="1">Uncharacterized protein</fullName>
    </submittedName>
</protein>
<organism evidence="1 2">
    <name type="scientific">Spodoptera exigua</name>
    <name type="common">Beet armyworm</name>
    <name type="synonym">Noctua fulgens</name>
    <dbReference type="NCBI Taxonomy" id="7107"/>
    <lineage>
        <taxon>Eukaryota</taxon>
        <taxon>Metazoa</taxon>
        <taxon>Ecdysozoa</taxon>
        <taxon>Arthropoda</taxon>
        <taxon>Hexapoda</taxon>
        <taxon>Insecta</taxon>
        <taxon>Pterygota</taxon>
        <taxon>Neoptera</taxon>
        <taxon>Endopterygota</taxon>
        <taxon>Lepidoptera</taxon>
        <taxon>Glossata</taxon>
        <taxon>Ditrysia</taxon>
        <taxon>Noctuoidea</taxon>
        <taxon>Noctuidae</taxon>
        <taxon>Amphipyrinae</taxon>
        <taxon>Spodoptera</taxon>
    </lineage>
</organism>
<dbReference type="AlphaFoldDB" id="A0A922SGL6"/>
<dbReference type="Proteomes" id="UP000814243">
    <property type="component" value="Unassembled WGS sequence"/>
</dbReference>
<proteinExistence type="predicted"/>
<dbReference type="EMBL" id="JACEFF010000451">
    <property type="protein sequence ID" value="KAH9637081.1"/>
    <property type="molecule type" value="Genomic_DNA"/>
</dbReference>
<accession>A0A922SGL6</accession>
<evidence type="ECO:0000313" key="2">
    <source>
        <dbReference type="Proteomes" id="UP000814243"/>
    </source>
</evidence>
<gene>
    <name evidence="1" type="ORF">HF086_013897</name>
</gene>
<comment type="caution">
    <text evidence="1">The sequence shown here is derived from an EMBL/GenBank/DDBJ whole genome shotgun (WGS) entry which is preliminary data.</text>
</comment>
<reference evidence="1" key="1">
    <citation type="journal article" date="2021" name="G3 (Bethesda)">
        <title>Genome and transcriptome analysis of the beet armyworm Spodoptera exigua reveals targets for pest control. .</title>
        <authorList>
            <person name="Simon S."/>
            <person name="Breeschoten T."/>
            <person name="Jansen H.J."/>
            <person name="Dirks R.P."/>
            <person name="Schranz M.E."/>
            <person name="Ros V.I.D."/>
        </authorList>
    </citation>
    <scope>NUCLEOTIDE SEQUENCE</scope>
    <source>
        <strain evidence="1">TB_SE_WUR_2020</strain>
    </source>
</reference>
<evidence type="ECO:0000313" key="1">
    <source>
        <dbReference type="EMBL" id="KAH9637081.1"/>
    </source>
</evidence>
<name>A0A922SGL6_SPOEX</name>